<evidence type="ECO:0000256" key="1">
    <source>
        <dbReference type="SAM" id="Phobius"/>
    </source>
</evidence>
<organism evidence="2 3">
    <name type="scientific">Noviherbaspirillum galbum</name>
    <dbReference type="NCBI Taxonomy" id="2709383"/>
    <lineage>
        <taxon>Bacteria</taxon>
        <taxon>Pseudomonadati</taxon>
        <taxon>Pseudomonadota</taxon>
        <taxon>Betaproteobacteria</taxon>
        <taxon>Burkholderiales</taxon>
        <taxon>Oxalobacteraceae</taxon>
        <taxon>Noviherbaspirillum</taxon>
    </lineage>
</organism>
<evidence type="ECO:0000313" key="3">
    <source>
        <dbReference type="Proteomes" id="UP000482155"/>
    </source>
</evidence>
<gene>
    <name evidence="2" type="ORF">G3574_01005</name>
</gene>
<keyword evidence="3" id="KW-1185">Reference proteome</keyword>
<dbReference type="EMBL" id="JAAIVB010000007">
    <property type="protein sequence ID" value="NEX59645.1"/>
    <property type="molecule type" value="Genomic_DNA"/>
</dbReference>
<name>A0A6B3SJW6_9BURK</name>
<protein>
    <submittedName>
        <fullName evidence="2">Prepilin-type N-terminal cleavage/methylation domain-containing protein</fullName>
    </submittedName>
</protein>
<accession>A0A6B3SJW6</accession>
<dbReference type="Proteomes" id="UP000482155">
    <property type="component" value="Unassembled WGS sequence"/>
</dbReference>
<keyword evidence="1" id="KW-0472">Membrane</keyword>
<comment type="caution">
    <text evidence="2">The sequence shown here is derived from an EMBL/GenBank/DDBJ whole genome shotgun (WGS) entry which is preliminary data.</text>
</comment>
<sequence length="65" mass="7341">MKISAPHSLHRPRPRRNQRGLTIIQLMVVLFALGIIGYLAVDFLIDQRCADSPQASLCADRRPSR</sequence>
<keyword evidence="1" id="KW-1133">Transmembrane helix</keyword>
<keyword evidence="1" id="KW-0812">Transmembrane</keyword>
<dbReference type="RefSeq" id="WP_163959997.1">
    <property type="nucleotide sequence ID" value="NZ_JAAIVB010000007.1"/>
</dbReference>
<proteinExistence type="predicted"/>
<feature type="transmembrane region" description="Helical" evidence="1">
    <location>
        <begin position="21"/>
        <end position="41"/>
    </location>
</feature>
<evidence type="ECO:0000313" key="2">
    <source>
        <dbReference type="EMBL" id="NEX59645.1"/>
    </source>
</evidence>
<reference evidence="2 3" key="1">
    <citation type="submission" date="2020-02" db="EMBL/GenBank/DDBJ databases">
        <authorList>
            <person name="Kim M.K."/>
        </authorList>
    </citation>
    <scope>NUCLEOTIDE SEQUENCE [LARGE SCALE GENOMIC DNA]</scope>
    <source>
        <strain evidence="2 3">17J57-3</strain>
    </source>
</reference>
<dbReference type="AlphaFoldDB" id="A0A6B3SJW6"/>